<sequence length="552" mass="59893">MTSGPREVRAPRGPELTAKSWQTEAPLRMLMNNLDPENAERPDDLVVYGGTGKAARSWEAYDAIVRALTTLENDETLLVQSGKPVGVMRTHEWAPRVLIANSNLVGDWANWEEFRRLEHLGLTMYGQMTAGSWIYIGTQGILQGTFETFAAVADKRFGGTLAGTITLTAGLGGMGGAQPLAVTMNDGVVICVECDQSRIERRIEHRYLDVQATSVAHALELAVEARDARRPLSIGVLGNAAEIVPALLEQDAPIDVVTDQTSAHDPLYYLPVGTAFEDWDTERTEDPAGFTKRAQDSMAVHVRAMVGFQDKGAEVFDYGNSIRDEARKGGYDRAFDFPGFVPAYIRPLFCEGKGPFRWAALSGDPADIAATDKAILELFPDNERLHKWITMAGERVAFQGLPARICWLGYGERHLAGLKFNEMVASGELKGPIAIGRDHLDSGSVASPYRETESMLDGSDAIADWPLLNALVNTASGATWVSIHHGGGVGMGRSIHAGQVTVADGTELAAQKIERVLTNDPGMGVIRHVDAGYPEARKAAEERGVRIPMLEG</sequence>
<keyword evidence="5 10" id="KW-0520">NAD</keyword>
<comment type="similarity">
    <text evidence="2 10">Belongs to the urocanase family.</text>
</comment>
<gene>
    <name evidence="10" type="primary">hutU</name>
    <name evidence="14" type="ORF">KRR39_21655</name>
</gene>
<comment type="catalytic activity">
    <reaction evidence="8 10">
        <text>4-imidazolone-5-propanoate = trans-urocanate + H2O</text>
        <dbReference type="Rhea" id="RHEA:13101"/>
        <dbReference type="ChEBI" id="CHEBI:15377"/>
        <dbReference type="ChEBI" id="CHEBI:17771"/>
        <dbReference type="ChEBI" id="CHEBI:77893"/>
        <dbReference type="EC" id="4.2.1.49"/>
    </reaction>
</comment>
<feature type="binding site" evidence="10">
    <location>
        <begin position="239"/>
        <end position="240"/>
    </location>
    <ligand>
        <name>NAD(+)</name>
        <dbReference type="ChEBI" id="CHEBI:57540"/>
    </ligand>
</feature>
<dbReference type="GO" id="GO:0005737">
    <property type="term" value="C:cytoplasm"/>
    <property type="evidence" value="ECO:0007669"/>
    <property type="project" value="UniProtKB-SubCell"/>
</dbReference>
<dbReference type="InterPro" id="IPR023636">
    <property type="entry name" value="Urocanase_CS"/>
</dbReference>
<dbReference type="FunFam" id="3.40.50.10730:FF:000001">
    <property type="entry name" value="Urocanate hydratase"/>
    <property type="match status" value="1"/>
</dbReference>
<evidence type="ECO:0000256" key="6">
    <source>
        <dbReference type="ARBA" id="ARBA00023239"/>
    </source>
</evidence>
<dbReference type="PANTHER" id="PTHR12216:SF4">
    <property type="entry name" value="UROCANATE HYDRATASE"/>
    <property type="match status" value="1"/>
</dbReference>
<dbReference type="Pfam" id="PF17392">
    <property type="entry name" value="Urocanase_C"/>
    <property type="match status" value="1"/>
</dbReference>
<feature type="binding site" evidence="10">
    <location>
        <position position="193"/>
    </location>
    <ligand>
        <name>NAD(+)</name>
        <dbReference type="ChEBI" id="CHEBI:57540"/>
    </ligand>
</feature>
<evidence type="ECO:0000256" key="4">
    <source>
        <dbReference type="ARBA" id="ARBA00022808"/>
    </source>
</evidence>
<dbReference type="HAMAP" id="MF_00577">
    <property type="entry name" value="HutU"/>
    <property type="match status" value="1"/>
</dbReference>
<feature type="binding site" evidence="10">
    <location>
        <position position="488"/>
    </location>
    <ligand>
        <name>NAD(+)</name>
        <dbReference type="ChEBI" id="CHEBI:57540"/>
    </ligand>
</feature>
<dbReference type="AlphaFoldDB" id="A0A975Y002"/>
<feature type="domain" description="Urocanase C-terminal" evidence="13">
    <location>
        <begin position="347"/>
        <end position="541"/>
    </location>
</feature>
<evidence type="ECO:0000256" key="7">
    <source>
        <dbReference type="ARBA" id="ARBA00031640"/>
    </source>
</evidence>
<evidence type="ECO:0000259" key="12">
    <source>
        <dbReference type="Pfam" id="PF17391"/>
    </source>
</evidence>
<feature type="binding site" evidence="10">
    <location>
        <begin position="260"/>
        <end position="264"/>
    </location>
    <ligand>
        <name>NAD(+)</name>
        <dbReference type="ChEBI" id="CHEBI:57540"/>
    </ligand>
</feature>
<evidence type="ECO:0000256" key="8">
    <source>
        <dbReference type="ARBA" id="ARBA00047623"/>
    </source>
</evidence>
<evidence type="ECO:0000256" key="3">
    <source>
        <dbReference type="ARBA" id="ARBA00011992"/>
    </source>
</evidence>
<dbReference type="Pfam" id="PF17391">
    <property type="entry name" value="Urocanase_N"/>
    <property type="match status" value="1"/>
</dbReference>
<dbReference type="PANTHER" id="PTHR12216">
    <property type="entry name" value="UROCANATE HYDRATASE"/>
    <property type="match status" value="1"/>
</dbReference>
<evidence type="ECO:0000259" key="13">
    <source>
        <dbReference type="Pfam" id="PF17392"/>
    </source>
</evidence>
<feature type="binding site" evidence="10">
    <location>
        <position position="198"/>
    </location>
    <ligand>
        <name>NAD(+)</name>
        <dbReference type="ChEBI" id="CHEBI:57540"/>
    </ligand>
</feature>
<accession>A0A975Y002</accession>
<keyword evidence="4 10" id="KW-0369">Histidine metabolism</keyword>
<dbReference type="InterPro" id="IPR035400">
    <property type="entry name" value="Urocanase_N"/>
</dbReference>
<dbReference type="KEGG" id="nps:KRR39_21655"/>
<evidence type="ECO:0000256" key="5">
    <source>
        <dbReference type="ARBA" id="ARBA00023027"/>
    </source>
</evidence>
<dbReference type="Proteomes" id="UP000683575">
    <property type="component" value="Chromosome"/>
</dbReference>
<protein>
    <recommendedName>
        <fullName evidence="3 10">Urocanate hydratase</fullName>
        <shortName evidence="10">Urocanase</shortName>
        <ecNumber evidence="3 10">4.2.1.49</ecNumber>
    </recommendedName>
    <alternativeName>
        <fullName evidence="7 10">Imidazolonepropionate hydrolase</fullName>
    </alternativeName>
</protein>
<keyword evidence="6 10" id="KW-0456">Lyase</keyword>
<feature type="active site" evidence="10">
    <location>
        <position position="406"/>
    </location>
</feature>
<keyword evidence="15" id="KW-1185">Reference proteome</keyword>
<dbReference type="GO" id="GO:0016153">
    <property type="term" value="F:urocanate hydratase activity"/>
    <property type="evidence" value="ECO:0007669"/>
    <property type="project" value="UniProtKB-UniRule"/>
</dbReference>
<evidence type="ECO:0000259" key="11">
    <source>
        <dbReference type="Pfam" id="PF01175"/>
    </source>
</evidence>
<evidence type="ECO:0000313" key="15">
    <source>
        <dbReference type="Proteomes" id="UP000683575"/>
    </source>
</evidence>
<dbReference type="InterPro" id="IPR035085">
    <property type="entry name" value="Urocanase_Rossmann-like"/>
</dbReference>
<dbReference type="InterPro" id="IPR035401">
    <property type="entry name" value="Urocanase_C"/>
</dbReference>
<organism evidence="14 15">
    <name type="scientific">Nocardioides panacis</name>
    <dbReference type="NCBI Taxonomy" id="2849501"/>
    <lineage>
        <taxon>Bacteria</taxon>
        <taxon>Bacillati</taxon>
        <taxon>Actinomycetota</taxon>
        <taxon>Actinomycetes</taxon>
        <taxon>Propionibacteriales</taxon>
        <taxon>Nocardioidaceae</taxon>
        <taxon>Nocardioides</taxon>
    </lineage>
</organism>
<feature type="domain" description="Urocanase N-terminal" evidence="12">
    <location>
        <begin position="8"/>
        <end position="134"/>
    </location>
</feature>
<feature type="domain" description="Urocanase Rossmann-like" evidence="11">
    <location>
        <begin position="137"/>
        <end position="344"/>
    </location>
</feature>
<dbReference type="EMBL" id="CP077062">
    <property type="protein sequence ID" value="QWZ07940.1"/>
    <property type="molecule type" value="Genomic_DNA"/>
</dbReference>
<dbReference type="InterPro" id="IPR023637">
    <property type="entry name" value="Urocanase-like"/>
</dbReference>
<comment type="cofactor">
    <cofactor evidence="10">
        <name>NAD(+)</name>
        <dbReference type="ChEBI" id="CHEBI:57540"/>
    </cofactor>
    <text evidence="10">Binds 1 NAD(+) per subunit.</text>
</comment>
<dbReference type="PIRSF" id="PIRSF001423">
    <property type="entry name" value="Urocanate_hydrat"/>
    <property type="match status" value="1"/>
</dbReference>
<name>A0A975Y002_9ACTN</name>
<comment type="subcellular location">
    <subcellularLocation>
        <location evidence="10">Cytoplasm</location>
    </subcellularLocation>
</comment>
<dbReference type="RefSeq" id="WP_216939450.1">
    <property type="nucleotide sequence ID" value="NZ_CP077062.1"/>
</dbReference>
<proteinExistence type="inferred from homology"/>
<keyword evidence="10" id="KW-0963">Cytoplasm</keyword>
<comment type="function">
    <text evidence="9 10">Catalyzes the conversion of urocanate to 4-imidazolone-5-propionate.</text>
</comment>
<feature type="binding site" evidence="10">
    <location>
        <position position="318"/>
    </location>
    <ligand>
        <name>NAD(+)</name>
        <dbReference type="ChEBI" id="CHEBI:57540"/>
    </ligand>
</feature>
<evidence type="ECO:0000256" key="2">
    <source>
        <dbReference type="ARBA" id="ARBA00007578"/>
    </source>
</evidence>
<comment type="pathway">
    <text evidence="1 10">Amino-acid degradation; L-histidine degradation into L-glutamate; N-formimidoyl-L-glutamate from L-histidine: step 2/3.</text>
</comment>
<dbReference type="PROSITE" id="PS01233">
    <property type="entry name" value="UROCANASE"/>
    <property type="match status" value="1"/>
</dbReference>
<feature type="binding site" evidence="10">
    <location>
        <position position="127"/>
    </location>
    <ligand>
        <name>NAD(+)</name>
        <dbReference type="ChEBI" id="CHEBI:57540"/>
    </ligand>
</feature>
<evidence type="ECO:0000313" key="14">
    <source>
        <dbReference type="EMBL" id="QWZ07940.1"/>
    </source>
</evidence>
<evidence type="ECO:0000256" key="9">
    <source>
        <dbReference type="ARBA" id="ARBA00056569"/>
    </source>
</evidence>
<feature type="binding site" evidence="10">
    <location>
        <begin position="173"/>
        <end position="175"/>
    </location>
    <ligand>
        <name>NAD(+)</name>
        <dbReference type="ChEBI" id="CHEBI:57540"/>
    </ligand>
</feature>
<evidence type="ECO:0000256" key="10">
    <source>
        <dbReference type="HAMAP-Rule" id="MF_00577"/>
    </source>
</evidence>
<evidence type="ECO:0000256" key="1">
    <source>
        <dbReference type="ARBA" id="ARBA00004794"/>
    </source>
</evidence>
<feature type="binding site" evidence="10">
    <location>
        <begin position="269"/>
        <end position="270"/>
    </location>
    <ligand>
        <name>NAD(+)</name>
        <dbReference type="ChEBI" id="CHEBI:57540"/>
    </ligand>
</feature>
<dbReference type="EC" id="4.2.1.49" evidence="3 10"/>
<dbReference type="InterPro" id="IPR055351">
    <property type="entry name" value="Urocanase"/>
</dbReference>
<dbReference type="GO" id="GO:0006548">
    <property type="term" value="P:L-histidine catabolic process"/>
    <property type="evidence" value="ECO:0007669"/>
    <property type="project" value="UniProtKB-UniRule"/>
</dbReference>
<dbReference type="NCBIfam" id="TIGR01228">
    <property type="entry name" value="hutU"/>
    <property type="match status" value="1"/>
</dbReference>
<dbReference type="Pfam" id="PF01175">
    <property type="entry name" value="Urocanase"/>
    <property type="match status" value="1"/>
</dbReference>
<reference evidence="14" key="1">
    <citation type="submission" date="2021-06" db="EMBL/GenBank/DDBJ databases">
        <title>Complete genome sequence of Nocardioides sp. G188.</title>
        <authorList>
            <person name="Im W.-T."/>
        </authorList>
    </citation>
    <scope>NUCLEOTIDE SEQUENCE</scope>
    <source>
        <strain evidence="14">G188</strain>
    </source>
</reference>
<feature type="binding site" evidence="10">
    <location>
        <begin position="49"/>
        <end position="50"/>
    </location>
    <ligand>
        <name>NAD(+)</name>
        <dbReference type="ChEBI" id="CHEBI:57540"/>
    </ligand>
</feature>
<dbReference type="NCBIfam" id="NF003820">
    <property type="entry name" value="PRK05414.1"/>
    <property type="match status" value="1"/>
</dbReference>